<keyword evidence="1" id="KW-0812">Transmembrane</keyword>
<keyword evidence="1" id="KW-0472">Membrane</keyword>
<name>A0AAN8PBS7_POLSC</name>
<keyword evidence="1" id="KW-1133">Transmembrane helix</keyword>
<feature type="transmembrane region" description="Helical" evidence="1">
    <location>
        <begin position="289"/>
        <end position="311"/>
    </location>
</feature>
<dbReference type="AlphaFoldDB" id="A0AAN8PBS7"/>
<dbReference type="PANTHER" id="PTHR38337:SF1">
    <property type="entry name" value="GUSTATORY RECEPTOR"/>
    <property type="match status" value="1"/>
</dbReference>
<comment type="caution">
    <text evidence="2">The sequence shown here is derived from an EMBL/GenBank/DDBJ whole genome shotgun (WGS) entry which is preliminary data.</text>
</comment>
<protein>
    <submittedName>
        <fullName evidence="2">Uncharacterized protein</fullName>
    </submittedName>
</protein>
<evidence type="ECO:0000256" key="1">
    <source>
        <dbReference type="SAM" id="Phobius"/>
    </source>
</evidence>
<accession>A0AAN8PBS7</accession>
<gene>
    <name evidence="2" type="ORF">RUM43_006667</name>
</gene>
<dbReference type="EMBL" id="JAWJWE010000037">
    <property type="protein sequence ID" value="KAK6626356.1"/>
    <property type="molecule type" value="Genomic_DNA"/>
</dbReference>
<evidence type="ECO:0000313" key="3">
    <source>
        <dbReference type="Proteomes" id="UP001372834"/>
    </source>
</evidence>
<evidence type="ECO:0000313" key="2">
    <source>
        <dbReference type="EMBL" id="KAK6626356.1"/>
    </source>
</evidence>
<feature type="transmembrane region" description="Helical" evidence="1">
    <location>
        <begin position="389"/>
        <end position="413"/>
    </location>
</feature>
<sequence length="419" mass="47629">MAEVADAIRVSGPTTPISIQADDLNGRVDISEITDFGDFRSTSAVLSRCKQKVLKPYLRFLAIVGFRGFGSDGTNTSEIFPAISNLHVINVIGFTLLGYVLMYLGCFRRDRGFACKSHTLENATFGLLLPCIIHFLGYVYVLYLLRFKQPEQLENLMERTFLLSVHRANARKPHLVYRLWILICLSVLWVLTSFCSIVLLMLKDKDQIFQWLYSDLWKFFLQVALVVTIVWQDVIQATIIANYCLQVQLLTSSLHFLREKLIQHTIQPLSWIREINECRSVLNYLNKEFSPGVCIFIFLNTSWIITCTIDISRGEYSDNWTPITAAVVLWIIAVLAPVLLAAQLTSACTHLRNLGHEVRIRPFVYLDTPGEDLDTILLYTSTLKMRSKLFSISISGSFLYACFCLIALAVFILGQANII</sequence>
<feature type="transmembrane region" description="Helical" evidence="1">
    <location>
        <begin position="125"/>
        <end position="145"/>
    </location>
</feature>
<feature type="transmembrane region" description="Helical" evidence="1">
    <location>
        <begin position="79"/>
        <end position="104"/>
    </location>
</feature>
<organism evidence="2 3">
    <name type="scientific">Polyplax serrata</name>
    <name type="common">Common mouse louse</name>
    <dbReference type="NCBI Taxonomy" id="468196"/>
    <lineage>
        <taxon>Eukaryota</taxon>
        <taxon>Metazoa</taxon>
        <taxon>Ecdysozoa</taxon>
        <taxon>Arthropoda</taxon>
        <taxon>Hexapoda</taxon>
        <taxon>Insecta</taxon>
        <taxon>Pterygota</taxon>
        <taxon>Neoptera</taxon>
        <taxon>Paraneoptera</taxon>
        <taxon>Psocodea</taxon>
        <taxon>Troctomorpha</taxon>
        <taxon>Phthiraptera</taxon>
        <taxon>Anoplura</taxon>
        <taxon>Polyplacidae</taxon>
        <taxon>Polyplax</taxon>
    </lineage>
</organism>
<feature type="transmembrane region" description="Helical" evidence="1">
    <location>
        <begin position="179"/>
        <end position="200"/>
    </location>
</feature>
<proteinExistence type="predicted"/>
<reference evidence="2 3" key="1">
    <citation type="submission" date="2023-10" db="EMBL/GenBank/DDBJ databases">
        <title>Genomes of two closely related lineages of the louse Polyplax serrata with different host specificities.</title>
        <authorList>
            <person name="Martinu J."/>
            <person name="Tarabai H."/>
            <person name="Stefka J."/>
            <person name="Hypsa V."/>
        </authorList>
    </citation>
    <scope>NUCLEOTIDE SEQUENCE [LARGE SCALE GENOMIC DNA]</scope>
    <source>
        <strain evidence="2">HR10_N</strain>
    </source>
</reference>
<feature type="transmembrane region" description="Helical" evidence="1">
    <location>
        <begin position="323"/>
        <end position="342"/>
    </location>
</feature>
<dbReference type="Proteomes" id="UP001372834">
    <property type="component" value="Unassembled WGS sequence"/>
</dbReference>
<dbReference type="PANTHER" id="PTHR38337">
    <property type="entry name" value="AGAP010540-PA"/>
    <property type="match status" value="1"/>
</dbReference>